<protein>
    <recommendedName>
        <fullName evidence="5">Protein NO VEIN C-terminal domain-containing protein</fullName>
    </recommendedName>
</protein>
<dbReference type="KEGG" id="ppsu:NO713_01002"/>
<dbReference type="SUPFAM" id="SSF55874">
    <property type="entry name" value="ATPase domain of HSP90 chaperone/DNA topoisomerase II/histidine kinase"/>
    <property type="match status" value="1"/>
</dbReference>
<feature type="domain" description="Sacsin/Nov" evidence="2">
    <location>
        <begin position="41"/>
        <end position="164"/>
    </location>
</feature>
<evidence type="ECO:0000259" key="2">
    <source>
        <dbReference type="Pfam" id="PF25794"/>
    </source>
</evidence>
<proteinExistence type="predicted"/>
<evidence type="ECO:0000313" key="4">
    <source>
        <dbReference type="Proteomes" id="UP001153719"/>
    </source>
</evidence>
<dbReference type="NCBIfam" id="NF047352">
    <property type="entry name" value="P_loop_sacsin"/>
    <property type="match status" value="1"/>
</dbReference>
<dbReference type="Pfam" id="PF13020">
    <property type="entry name" value="NOV_C"/>
    <property type="match status" value="1"/>
</dbReference>
<dbReference type="RefSeq" id="WP_254173137.1">
    <property type="nucleotide sequence ID" value="NZ_LR882967.1"/>
</dbReference>
<reference evidence="3" key="1">
    <citation type="submission" date="2020-09" db="EMBL/GenBank/DDBJ databases">
        <authorList>
            <person name="Blom J."/>
        </authorList>
    </citation>
    <scope>NUCLEOTIDE SEQUENCE</scope>
    <source>
        <strain evidence="3">No.713</strain>
    </source>
</reference>
<keyword evidence="4" id="KW-1185">Reference proteome</keyword>
<evidence type="ECO:0000259" key="1">
    <source>
        <dbReference type="Pfam" id="PF13020"/>
    </source>
</evidence>
<dbReference type="Proteomes" id="UP001153719">
    <property type="component" value="Chromosome"/>
</dbReference>
<dbReference type="InterPro" id="IPR036890">
    <property type="entry name" value="HATPase_C_sf"/>
</dbReference>
<dbReference type="Gene3D" id="3.30.565.10">
    <property type="entry name" value="Histidine kinase-like ATPase, C-terminal domain"/>
    <property type="match status" value="1"/>
</dbReference>
<gene>
    <name evidence="3" type="ORF">NO713_01002</name>
</gene>
<name>A0A9W4CG18_9CYAN</name>
<dbReference type="PANTHER" id="PTHR32387">
    <property type="entry name" value="WU:FJ29H11"/>
    <property type="match status" value="1"/>
</dbReference>
<organism evidence="3 4">
    <name type="scientific">Planktothrix pseudagardhii</name>
    <dbReference type="NCBI Taxonomy" id="132604"/>
    <lineage>
        <taxon>Bacteria</taxon>
        <taxon>Bacillati</taxon>
        <taxon>Cyanobacteriota</taxon>
        <taxon>Cyanophyceae</taxon>
        <taxon>Oscillatoriophycideae</taxon>
        <taxon>Oscillatoriales</taxon>
        <taxon>Microcoleaceae</taxon>
        <taxon>Planktothrix</taxon>
    </lineage>
</organism>
<dbReference type="Pfam" id="PF25794">
    <property type="entry name" value="SACS"/>
    <property type="match status" value="1"/>
</dbReference>
<evidence type="ECO:0000313" key="3">
    <source>
        <dbReference type="EMBL" id="CAD5926439.1"/>
    </source>
</evidence>
<feature type="domain" description="Protein NO VEIN C-terminal" evidence="1">
    <location>
        <begin position="1173"/>
        <end position="1257"/>
    </location>
</feature>
<evidence type="ECO:0008006" key="5">
    <source>
        <dbReference type="Google" id="ProtNLM"/>
    </source>
</evidence>
<dbReference type="EMBL" id="LR882967">
    <property type="protein sequence ID" value="CAD5926439.1"/>
    <property type="molecule type" value="Genomic_DNA"/>
</dbReference>
<accession>A0A9W4CG18</accession>
<dbReference type="InterPro" id="IPR058210">
    <property type="entry name" value="SACS/Nov_dom"/>
</dbReference>
<sequence length="1292" mass="150720">MEEKQFIEKLTHNNSDYNNPELAITTANLCDTISRDINTDSQRFIYELLQNADDASNQYNSLDVQIDFVGDYVIVSHKGEPFSKIDIESISSAGDGTKTGDCNKTGFKGIGFKSVFSHSTCVIIKSKKFCFRYDRNYWKDYWNNTWGNKIDWQNERRSKHKDEQPKMPWQIIPIWTELPRELNQLSAFREFNVSTVIKYDNIEKSKKDLADLKKDLANLLSDTQIVLFLRSKEVKITVNSSEKLIIEKCKNGENTTLKRNGILQSEWIIKTEQFDIPEDVRKKINADEKSPKKLKDALRTEMSFAIQLEQGKLKAVDKENRLVFTYLPTSINYDFPFLVNASFLTDAGRQYLHQDVSWNNWIFKQIPLKFFGWVAEIANKSSKYNKQFLSILPHKLHGYSGLEKSFNEGYKQAIDTIAFVPNQNGDLLKVSQSIFDKTGISHIISKLTLINYINQKLQKSFTIQSFLPYLEPISTLDKIGVQMFEIDDLEGFFASNIFVGEHKLEENFQLISFLHEQAERSKENDNNIWNEKLKNIPFIFDASQKLKSPKDIYFPSVQFCEKFSSDICIIHSNILEKVNQNQRIKNWLDFLGVKEPSDLSFIEKTIIAQADTYIIKENALQIGRYLFNAHKKGILREQHYEGLYKFKLITKGKNLIASNKAFLSDFYEPELRLESIYENDFYVSDDYFEGKDLKSEWKTFFLRIGVNQNLSWIKEEFNYPADRPDKDFFENERGFPNWGYPNIISHYRINKISFIEQCNKHSFSRIFWSNVFKSGLPITHGDDQGYCFYFKWKNLNEGRYSDWIIKNLSIFPTNQQNCLKASEIFSSDIPKIKEIAGKYLPIFDYNEPIPPNWSSYLNFKNNLELNDYLQILKSISQDTNLSEEEKKENQKRIALIYEKLASMSLHISDKEKIKVWGQGNKLLSKGGSAFFYPRDLYIVTVEGFRASNLAYTEKINSEIIDLLRLLGVVIIDKITFSVPNSKSEIQTLKNKLNRISSLVALISVNKSKNHKDWELEYERINKKLKNIRFFETSEIYLSYGNEDDKQKRSSWAEENDFYYVGNWWSPRVLDGLVEPLGKFLGIRYAERLLIVLLLETFANGIEYLREKGYDVTLIPTHFLNQEEPENAAINQGNRPYNESDEALGRKGEEFVYEELKRIYSQKYSSPIQETKTGFKIGNIVEVIWVNKSENTNKEYDFKIVENGKEIYIDSKATSYGKCAEKKVPFYVSKDELQLMEIAEKYLIARVFNVTTNPTMEIIKLKIDNLHFEGETSTLAIRVPREIQRKNTSNPQL</sequence>
<dbReference type="PANTHER" id="PTHR32387:SF0">
    <property type="entry name" value="PROTEIN NO VEIN"/>
    <property type="match status" value="1"/>
</dbReference>
<dbReference type="InterPro" id="IPR052957">
    <property type="entry name" value="Auxin_embryo_med"/>
</dbReference>
<dbReference type="InterPro" id="IPR024975">
    <property type="entry name" value="NOV_C"/>
</dbReference>